<dbReference type="InParanoid" id="K2SGG8"/>
<accession>K2SGG8</accession>
<reference evidence="1 2" key="1">
    <citation type="journal article" date="2012" name="BMC Genomics">
        <title>Tools to kill: Genome of one of the most destructive plant pathogenic fungi Macrophomina phaseolina.</title>
        <authorList>
            <person name="Islam M.S."/>
            <person name="Haque M.S."/>
            <person name="Islam M.M."/>
            <person name="Emdad E.M."/>
            <person name="Halim A."/>
            <person name="Hossen Q.M.M."/>
            <person name="Hossain M.Z."/>
            <person name="Ahmed B."/>
            <person name="Rahim S."/>
            <person name="Rahman M.S."/>
            <person name="Alam M.M."/>
            <person name="Hou S."/>
            <person name="Wan X."/>
            <person name="Saito J.A."/>
            <person name="Alam M."/>
        </authorList>
    </citation>
    <scope>NUCLEOTIDE SEQUENCE [LARGE SCALE GENOMIC DNA]</scope>
    <source>
        <strain evidence="1 2">MS6</strain>
    </source>
</reference>
<dbReference type="HOGENOM" id="CLU_1768445_0_0_1"/>
<dbReference type="Proteomes" id="UP000007129">
    <property type="component" value="Unassembled WGS sequence"/>
</dbReference>
<dbReference type="AlphaFoldDB" id="K2SGG8"/>
<comment type="caution">
    <text evidence="1">The sequence shown here is derived from an EMBL/GenBank/DDBJ whole genome shotgun (WGS) entry which is preliminary data.</text>
</comment>
<dbReference type="VEuPathDB" id="FungiDB:MPH_06896"/>
<organism evidence="1 2">
    <name type="scientific">Macrophomina phaseolina (strain MS6)</name>
    <name type="common">Charcoal rot fungus</name>
    <dbReference type="NCBI Taxonomy" id="1126212"/>
    <lineage>
        <taxon>Eukaryota</taxon>
        <taxon>Fungi</taxon>
        <taxon>Dikarya</taxon>
        <taxon>Ascomycota</taxon>
        <taxon>Pezizomycotina</taxon>
        <taxon>Dothideomycetes</taxon>
        <taxon>Dothideomycetes incertae sedis</taxon>
        <taxon>Botryosphaeriales</taxon>
        <taxon>Botryosphaeriaceae</taxon>
        <taxon>Macrophomina</taxon>
    </lineage>
</organism>
<gene>
    <name evidence="1" type="ORF">MPH_06896</name>
</gene>
<evidence type="ECO:0000313" key="1">
    <source>
        <dbReference type="EMBL" id="EKG15930.1"/>
    </source>
</evidence>
<evidence type="ECO:0000313" key="2">
    <source>
        <dbReference type="Proteomes" id="UP000007129"/>
    </source>
</evidence>
<proteinExistence type="predicted"/>
<sequence>MEMQVLQKLYVLAHPYGDEPSHLALQVSPKLASSNRKTDRFEVGEYFALCRSLRHAEFRGANRYEPLLGFPAGFGLPSSRQTSCGRIKALQAISGPMCLGARVTAAFEADHTRLESAFPAAPRHSATLPTPDMFEAWLKLVRSWLWR</sequence>
<dbReference type="EMBL" id="AHHD01000288">
    <property type="protein sequence ID" value="EKG15930.1"/>
    <property type="molecule type" value="Genomic_DNA"/>
</dbReference>
<name>K2SGG8_MACPH</name>
<protein>
    <submittedName>
        <fullName evidence="1">Uncharacterized protein</fullName>
    </submittedName>
</protein>